<name>A0A3P1UZ57_9FUSO</name>
<protein>
    <submittedName>
        <fullName evidence="2">EpsG family protein</fullName>
    </submittedName>
</protein>
<evidence type="ECO:0000256" key="1">
    <source>
        <dbReference type="SAM" id="Phobius"/>
    </source>
</evidence>
<dbReference type="RefSeq" id="WP_124795895.1">
    <property type="nucleotide sequence ID" value="NZ_RQYY01000004.1"/>
</dbReference>
<feature type="transmembrane region" description="Helical" evidence="1">
    <location>
        <begin position="22"/>
        <end position="40"/>
    </location>
</feature>
<dbReference type="Proteomes" id="UP000281534">
    <property type="component" value="Unassembled WGS sequence"/>
</dbReference>
<keyword evidence="1" id="KW-0812">Transmembrane</keyword>
<feature type="transmembrane region" description="Helical" evidence="1">
    <location>
        <begin position="74"/>
        <end position="92"/>
    </location>
</feature>
<feature type="transmembrane region" description="Helical" evidence="1">
    <location>
        <begin position="104"/>
        <end position="127"/>
    </location>
</feature>
<feature type="transmembrane region" description="Helical" evidence="1">
    <location>
        <begin position="303"/>
        <end position="323"/>
    </location>
</feature>
<comment type="caution">
    <text evidence="2">The sequence shown here is derived from an EMBL/GenBank/DDBJ whole genome shotgun (WGS) entry which is preliminary data.</text>
</comment>
<organism evidence="2 3">
    <name type="scientific">Fusobacterium canifelinum</name>
    <dbReference type="NCBI Taxonomy" id="285729"/>
    <lineage>
        <taxon>Bacteria</taxon>
        <taxon>Fusobacteriati</taxon>
        <taxon>Fusobacteriota</taxon>
        <taxon>Fusobacteriia</taxon>
        <taxon>Fusobacteriales</taxon>
        <taxon>Fusobacteriaceae</taxon>
        <taxon>Fusobacterium</taxon>
    </lineage>
</organism>
<dbReference type="OrthoDB" id="1424730at2"/>
<dbReference type="Pfam" id="PF14897">
    <property type="entry name" value="EpsG"/>
    <property type="match status" value="1"/>
</dbReference>
<gene>
    <name evidence="2" type="ORF">EII27_03595</name>
</gene>
<dbReference type="InterPro" id="IPR049458">
    <property type="entry name" value="EpsG-like"/>
</dbReference>
<feature type="transmembrane region" description="Helical" evidence="1">
    <location>
        <begin position="147"/>
        <end position="168"/>
    </location>
</feature>
<sequence>MLVYTISIYICFFLKILNKKKLKNITLVFLTLLAGLRYNVGADYLSYRLIFNRIKLGEKIRTEPLYWLLNKISFNYTFLLTLVAFLSLYLVFKFINYLDKQNFYFILFGYFSIYYLQWNLSTIRQGIAISFFLYSSIFLFEKKYKKYLFIILIGCFFHKSLVLAFLLYPILKWDIKEKYLLFMFIFFKLFENEIFMLLENFILYYKISYSSYFLGYVKNQLVGLGITKTYLTRIFIYIFIVVLDRKKNIKDYKIHVIRKIVCFLVGLNLIFQNFSIAIRALKFYEIFVILSCFYLVKYCFKNLLFLKCAQVLIMLITTIYYFYYINAGPMYYPYESILSIKEYENKSIRLHLLKYEKTKAIFEKEGYTKKTIEEFYRMREVID</sequence>
<evidence type="ECO:0000313" key="3">
    <source>
        <dbReference type="Proteomes" id="UP000281534"/>
    </source>
</evidence>
<feature type="transmembrane region" description="Helical" evidence="1">
    <location>
        <begin position="180"/>
        <end position="205"/>
    </location>
</feature>
<reference evidence="2 3" key="1">
    <citation type="submission" date="2018-11" db="EMBL/GenBank/DDBJ databases">
        <title>Genomes From Bacteria Associated with the Canine Oral Cavity: a Test Case for Automated Genome-Based Taxonomic Assignment.</title>
        <authorList>
            <person name="Coil D.A."/>
            <person name="Jospin G."/>
            <person name="Darling A.E."/>
            <person name="Wallis C."/>
            <person name="Davis I.J."/>
            <person name="Harris S."/>
            <person name="Eisen J.A."/>
            <person name="Holcombe L.J."/>
            <person name="O'Flynn C."/>
        </authorList>
    </citation>
    <scope>NUCLEOTIDE SEQUENCE [LARGE SCALE GENOMIC DNA]</scope>
    <source>
        <strain evidence="2 3">OH4460_COT-188</strain>
    </source>
</reference>
<dbReference type="AlphaFoldDB" id="A0A3P1UZ57"/>
<dbReference type="EMBL" id="RQYY01000004">
    <property type="protein sequence ID" value="RRD27112.1"/>
    <property type="molecule type" value="Genomic_DNA"/>
</dbReference>
<accession>A0A3P1UZ57</accession>
<feature type="transmembrane region" description="Helical" evidence="1">
    <location>
        <begin position="225"/>
        <end position="244"/>
    </location>
</feature>
<keyword evidence="1" id="KW-0472">Membrane</keyword>
<evidence type="ECO:0000313" key="2">
    <source>
        <dbReference type="EMBL" id="RRD27112.1"/>
    </source>
</evidence>
<feature type="transmembrane region" description="Helical" evidence="1">
    <location>
        <begin position="280"/>
        <end position="296"/>
    </location>
</feature>
<proteinExistence type="predicted"/>
<keyword evidence="1" id="KW-1133">Transmembrane helix</keyword>